<evidence type="ECO:0000256" key="5">
    <source>
        <dbReference type="SAM" id="Coils"/>
    </source>
</evidence>
<dbReference type="OrthoDB" id="2162691at2759"/>
<gene>
    <name evidence="7" type="ORF">PPERSA_10133</name>
</gene>
<dbReference type="InterPro" id="IPR031968">
    <property type="entry name" value="VASt"/>
</dbReference>
<name>A0A0V0QZY0_PSEPJ</name>
<evidence type="ECO:0000256" key="3">
    <source>
        <dbReference type="ARBA" id="ARBA00022989"/>
    </source>
</evidence>
<evidence type="ECO:0000313" key="8">
    <source>
        <dbReference type="Proteomes" id="UP000054937"/>
    </source>
</evidence>
<accession>A0A0V0QZY0</accession>
<dbReference type="GO" id="GO:0016020">
    <property type="term" value="C:membrane"/>
    <property type="evidence" value="ECO:0007669"/>
    <property type="project" value="UniProtKB-SubCell"/>
</dbReference>
<evidence type="ECO:0000256" key="4">
    <source>
        <dbReference type="ARBA" id="ARBA00023136"/>
    </source>
</evidence>
<comment type="caution">
    <text evidence="7">The sequence shown here is derived from an EMBL/GenBank/DDBJ whole genome shotgun (WGS) entry which is preliminary data.</text>
</comment>
<dbReference type="Gene3D" id="2.30.29.30">
    <property type="entry name" value="Pleckstrin-homology domain (PH domain)/Phosphotyrosine-binding domain (PTB)"/>
    <property type="match status" value="1"/>
</dbReference>
<dbReference type="PROSITE" id="PS51778">
    <property type="entry name" value="VAST"/>
    <property type="match status" value="1"/>
</dbReference>
<dbReference type="SMART" id="SM00568">
    <property type="entry name" value="GRAM"/>
    <property type="match status" value="1"/>
</dbReference>
<reference evidence="7 8" key="1">
    <citation type="journal article" date="2015" name="Sci. Rep.">
        <title>Genome of the facultative scuticociliatosis pathogen Pseudocohnilembus persalinus provides insight into its virulence through horizontal gene transfer.</title>
        <authorList>
            <person name="Xiong J."/>
            <person name="Wang G."/>
            <person name="Cheng J."/>
            <person name="Tian M."/>
            <person name="Pan X."/>
            <person name="Warren A."/>
            <person name="Jiang C."/>
            <person name="Yuan D."/>
            <person name="Miao W."/>
        </authorList>
    </citation>
    <scope>NUCLEOTIDE SEQUENCE [LARGE SCALE GENOMIC DNA]</scope>
    <source>
        <strain evidence="7">36N120E</strain>
    </source>
</reference>
<evidence type="ECO:0000259" key="6">
    <source>
        <dbReference type="PROSITE" id="PS51778"/>
    </source>
</evidence>
<dbReference type="AlphaFoldDB" id="A0A0V0QZY0"/>
<feature type="coiled-coil region" evidence="5">
    <location>
        <begin position="535"/>
        <end position="572"/>
    </location>
</feature>
<keyword evidence="5" id="KW-0175">Coiled coil</keyword>
<feature type="coiled-coil region" evidence="5">
    <location>
        <begin position="153"/>
        <end position="191"/>
    </location>
</feature>
<keyword evidence="3" id="KW-1133">Transmembrane helix</keyword>
<dbReference type="Pfam" id="PF02893">
    <property type="entry name" value="GRAM"/>
    <property type="match status" value="1"/>
</dbReference>
<dbReference type="PANTHER" id="PTHR47666">
    <property type="entry name" value="PROTEIN VASCULAR ASSOCIATED DEATH 1, CHLOROPLASTIC"/>
    <property type="match status" value="1"/>
</dbReference>
<organism evidence="7 8">
    <name type="scientific">Pseudocohnilembus persalinus</name>
    <name type="common">Ciliate</name>
    <dbReference type="NCBI Taxonomy" id="266149"/>
    <lineage>
        <taxon>Eukaryota</taxon>
        <taxon>Sar</taxon>
        <taxon>Alveolata</taxon>
        <taxon>Ciliophora</taxon>
        <taxon>Intramacronucleata</taxon>
        <taxon>Oligohymenophorea</taxon>
        <taxon>Scuticociliatia</taxon>
        <taxon>Philasterida</taxon>
        <taxon>Pseudocohnilembidae</taxon>
        <taxon>Pseudocohnilembus</taxon>
    </lineage>
</organism>
<feature type="coiled-coil region" evidence="5">
    <location>
        <begin position="219"/>
        <end position="267"/>
    </location>
</feature>
<protein>
    <recommendedName>
        <fullName evidence="6">VASt domain-containing protein</fullName>
    </recommendedName>
</protein>
<keyword evidence="2" id="KW-0812">Transmembrane</keyword>
<comment type="subcellular location">
    <subcellularLocation>
        <location evidence="1">Membrane</location>
        <topology evidence="1">Single-pass membrane protein</topology>
    </subcellularLocation>
</comment>
<dbReference type="InParanoid" id="A0A0V0QZY0"/>
<evidence type="ECO:0000313" key="7">
    <source>
        <dbReference type="EMBL" id="KRX07849.1"/>
    </source>
</evidence>
<sequence>MNKIFQFITGGVSGLGDHLLDNSGLVSPQIAQQFGIPENEKALAHFNCAYKKKIILQGKIYVYADKICFYSHFNEKNLVGNEETILVFNFSEIQEIQKVKNLLKNSILFKLNDGQSYTFTSFIKRNIAFNFMNSLYQIRKDELLEEEIFKLQLKQIEEMDKIEKENLQKIEEEIKQVAEQEKREKEKFVQNHVKVSDEYKSDLSQFYSQKNKDDQNNFIEKISSLHGQLEQEKQQLQNSPSKSPNIIEEEESKEDFIQQNQNNQKNQEIENPLQLQKENQKTWKEYQTQLQKVFAPREKKAQEILDFHNKKEHKITWGNAQIFTDINVQEFYLLFFSNQEFQKYSVGTVYSNFFEFYQIECQKEYNIKITQIVPEPPLIYQSIYSDEKLQIASCPLTSTRSITYVHPLEKSIIMPDKINGLIKDKFYWVSDSHFILERVLSYNGVKMADSFEVRVIFDLVQKGDDIELTSGYYINFIKKSWFKGKIESEARKQYEISVKDLKNMFVEFTDHYKAQRQENKMMLSKLESSFIPPSKEELEQIKAQEEFEEELIKKEKEALKILEEQVKTQINTPNYKEIIDGSKVQLKFEKNESQNQQQYIKINQEEKQDQDEEFHILVRSKIQEQEEIYQKEQQLEDQINEQHVQNLDQNYVQQELQKIASQVKAANSACTIF</sequence>
<evidence type="ECO:0000256" key="2">
    <source>
        <dbReference type="ARBA" id="ARBA00022692"/>
    </source>
</evidence>
<dbReference type="InterPro" id="IPR004182">
    <property type="entry name" value="GRAM"/>
</dbReference>
<evidence type="ECO:0000256" key="1">
    <source>
        <dbReference type="ARBA" id="ARBA00004167"/>
    </source>
</evidence>
<dbReference type="InterPro" id="IPR011993">
    <property type="entry name" value="PH-like_dom_sf"/>
</dbReference>
<feature type="domain" description="VASt" evidence="6">
    <location>
        <begin position="311"/>
        <end position="513"/>
    </location>
</feature>
<proteinExistence type="predicted"/>
<dbReference type="EMBL" id="LDAU01000079">
    <property type="protein sequence ID" value="KRX07849.1"/>
    <property type="molecule type" value="Genomic_DNA"/>
</dbReference>
<dbReference type="Pfam" id="PF16016">
    <property type="entry name" value="VASt"/>
    <property type="match status" value="1"/>
</dbReference>
<dbReference type="OMA" id="QMDIEND"/>
<dbReference type="PANTHER" id="PTHR47666:SF1">
    <property type="entry name" value="PROTEIN VASCULAR ASSOCIATED DEATH 1, CHLOROPLASTIC"/>
    <property type="match status" value="1"/>
</dbReference>
<keyword evidence="4" id="KW-0472">Membrane</keyword>
<dbReference type="Proteomes" id="UP000054937">
    <property type="component" value="Unassembled WGS sequence"/>
</dbReference>
<keyword evidence="8" id="KW-1185">Reference proteome</keyword>